<protein>
    <submittedName>
        <fullName evidence="3">Glycosyltransferase</fullName>
        <ecNumber evidence="3">2.4.-.-</ecNumber>
    </submittedName>
</protein>
<dbReference type="InterPro" id="IPR001296">
    <property type="entry name" value="Glyco_trans_1"/>
</dbReference>
<evidence type="ECO:0000313" key="3">
    <source>
        <dbReference type="EMBL" id="MCB6519979.1"/>
    </source>
</evidence>
<keyword evidence="3" id="KW-0328">Glycosyltransferase</keyword>
<proteinExistence type="predicted"/>
<comment type="caution">
    <text evidence="3">The sequence shown here is derived from an EMBL/GenBank/DDBJ whole genome shotgun (WGS) entry which is preliminary data.</text>
</comment>
<reference evidence="3" key="1">
    <citation type="submission" date="2021-10" db="EMBL/GenBank/DDBJ databases">
        <title>Collection of gut derived symbiotic bacterial strains cultured from healthy donors.</title>
        <authorList>
            <person name="Lin H."/>
            <person name="Littmann E."/>
            <person name="Kohout C."/>
            <person name="Pamer E.G."/>
        </authorList>
    </citation>
    <scope>NUCLEOTIDE SEQUENCE</scope>
    <source>
        <strain evidence="3">DFI.2.94</strain>
    </source>
</reference>
<evidence type="ECO:0000259" key="2">
    <source>
        <dbReference type="Pfam" id="PF13477"/>
    </source>
</evidence>
<evidence type="ECO:0000313" key="4">
    <source>
        <dbReference type="Proteomes" id="UP001198806"/>
    </source>
</evidence>
<feature type="domain" description="Glycosyl transferase family 1" evidence="1">
    <location>
        <begin position="390"/>
        <end position="538"/>
    </location>
</feature>
<dbReference type="PANTHER" id="PTHR12526:SF630">
    <property type="entry name" value="GLYCOSYLTRANSFERASE"/>
    <property type="match status" value="1"/>
</dbReference>
<dbReference type="Gene3D" id="3.40.50.2000">
    <property type="entry name" value="Glycogen Phosphorylase B"/>
    <property type="match status" value="3"/>
</dbReference>
<dbReference type="GO" id="GO:0016757">
    <property type="term" value="F:glycosyltransferase activity"/>
    <property type="evidence" value="ECO:0007669"/>
    <property type="project" value="UniProtKB-KW"/>
</dbReference>
<dbReference type="Pfam" id="PF00534">
    <property type="entry name" value="Glycos_transf_1"/>
    <property type="match status" value="2"/>
</dbReference>
<feature type="domain" description="Glycosyl transferase family 1" evidence="1">
    <location>
        <begin position="196"/>
        <end position="348"/>
    </location>
</feature>
<dbReference type="CDD" id="cd03808">
    <property type="entry name" value="GT4_CapM-like"/>
    <property type="match status" value="1"/>
</dbReference>
<dbReference type="EMBL" id="JAJCNI010000033">
    <property type="protein sequence ID" value="MCB6519979.1"/>
    <property type="molecule type" value="Genomic_DNA"/>
</dbReference>
<dbReference type="EC" id="2.4.-.-" evidence="3"/>
<dbReference type="PANTHER" id="PTHR12526">
    <property type="entry name" value="GLYCOSYLTRANSFERASE"/>
    <property type="match status" value="1"/>
</dbReference>
<name>A0AAP2VMK6_PARDI</name>
<evidence type="ECO:0000259" key="1">
    <source>
        <dbReference type="Pfam" id="PF00534"/>
    </source>
</evidence>
<dbReference type="AlphaFoldDB" id="A0AAP2VMK6"/>
<gene>
    <name evidence="3" type="ORF">LI194_19550</name>
</gene>
<dbReference type="Proteomes" id="UP001198806">
    <property type="component" value="Unassembled WGS sequence"/>
</dbReference>
<sequence>MSKEKVLVVASVASMIDQFNIPFIKLMIDMGYHVDVACNFEKGSTCTNEKIAQLKKTLKAMGVDCFQIDFARNVLNIKDNLKAFSQVEKLMKCNDYVFAHCHSPIGGMITRIAGKITKTKIIYTAHGFHFYKGAPLLNWMVYYPIELLCGYWTDILITINNEDYELAQKHIKAKEIVYVPGIGVDLNKFGNIDVDRNKVRESLCVPADKIWILSVGELIKRKNQERLIRAIAQIPNVYLTIAGRGELQPEFENLIKELKIEDRVKLLGFRTDISALCASADVFAFPSFQEGLSVTLMEAMAWGKPCVVSAIRGNTDLIDENGGVLFDPHNIEYITRAVNKIIDSNWQEMSIYNKKKIRQFDLPTVINNVQELYNEFLSREYLAVSQIIKRQNARRSLGLNNSDVLLLSIGELNNNKNHASVIRAINNLNVKYMIAGKGPLKYELINLIDSLGMREQVKLLGFRNDINDLLSAADIYVFPSHREGLSVALMEAMASGLPCAVSKIRGNIDLIDHNGGRLFNPQNVNDIKSAIVDMLSIDRFSMQEYNKLKIQRYSLNNIIKQVADIYRSINN</sequence>
<accession>A0AAP2VMK6</accession>
<dbReference type="InterPro" id="IPR028098">
    <property type="entry name" value="Glyco_trans_4-like_N"/>
</dbReference>
<dbReference type="SUPFAM" id="SSF53756">
    <property type="entry name" value="UDP-Glycosyltransferase/glycogen phosphorylase"/>
    <property type="match status" value="2"/>
</dbReference>
<organism evidence="3 4">
    <name type="scientific">Parabacteroides distasonis</name>
    <dbReference type="NCBI Taxonomy" id="823"/>
    <lineage>
        <taxon>Bacteria</taxon>
        <taxon>Pseudomonadati</taxon>
        <taxon>Bacteroidota</taxon>
        <taxon>Bacteroidia</taxon>
        <taxon>Bacteroidales</taxon>
        <taxon>Tannerellaceae</taxon>
        <taxon>Parabacteroides</taxon>
    </lineage>
</organism>
<feature type="domain" description="Glycosyltransferase subfamily 4-like N-terminal" evidence="2">
    <location>
        <begin position="19"/>
        <end position="142"/>
    </location>
</feature>
<dbReference type="Pfam" id="PF13477">
    <property type="entry name" value="Glyco_trans_4_2"/>
    <property type="match status" value="1"/>
</dbReference>
<keyword evidence="3" id="KW-0808">Transferase</keyword>
<dbReference type="RefSeq" id="WP_122378720.1">
    <property type="nucleotide sequence ID" value="NZ_JADMVU010000045.1"/>
</dbReference>